<dbReference type="RefSeq" id="WP_073180500.1">
    <property type="nucleotide sequence ID" value="NZ_FQWL01000004.1"/>
</dbReference>
<dbReference type="Proteomes" id="UP000184532">
    <property type="component" value="Unassembled WGS sequence"/>
</dbReference>
<evidence type="ECO:0008006" key="3">
    <source>
        <dbReference type="Google" id="ProtNLM"/>
    </source>
</evidence>
<keyword evidence="2" id="KW-1185">Reference proteome</keyword>
<organism evidence="1 2">
    <name type="scientific">Flagellimonas flava</name>
    <dbReference type="NCBI Taxonomy" id="570519"/>
    <lineage>
        <taxon>Bacteria</taxon>
        <taxon>Pseudomonadati</taxon>
        <taxon>Bacteroidota</taxon>
        <taxon>Flavobacteriia</taxon>
        <taxon>Flavobacteriales</taxon>
        <taxon>Flavobacteriaceae</taxon>
        <taxon>Flagellimonas</taxon>
    </lineage>
</organism>
<reference evidence="2" key="1">
    <citation type="submission" date="2016-11" db="EMBL/GenBank/DDBJ databases">
        <authorList>
            <person name="Varghese N."/>
            <person name="Submissions S."/>
        </authorList>
    </citation>
    <scope>NUCLEOTIDE SEQUENCE [LARGE SCALE GENOMIC DNA]</scope>
    <source>
        <strain evidence="2">DSM 22638</strain>
    </source>
</reference>
<accession>A0A1M5N7U2</accession>
<dbReference type="OrthoDB" id="9879582at2"/>
<evidence type="ECO:0000313" key="2">
    <source>
        <dbReference type="Proteomes" id="UP000184532"/>
    </source>
</evidence>
<sequence length="184" mass="21361">MRRDTTPKEYAEQFEVRLMEFIEIQFGTRAEFIDEELERLYLEIDQLQGGDDPEYMFKGLYHIAQKFGLTRYINANKRKIEFLKGLSSQPIENSKDSFENQAFPDYKGCLKMTPTEAVELIRALHTAGCLKVSLSETYDIFSTLIGIEINGKKISGNIKERVTPYFLEKLIEGWDDFISSKKAF</sequence>
<protein>
    <recommendedName>
        <fullName evidence="3">RteC protein</fullName>
    </recommendedName>
</protein>
<proteinExistence type="predicted"/>
<dbReference type="EMBL" id="FQWL01000004">
    <property type="protein sequence ID" value="SHG85551.1"/>
    <property type="molecule type" value="Genomic_DNA"/>
</dbReference>
<dbReference type="AlphaFoldDB" id="A0A1M5N7U2"/>
<dbReference type="STRING" id="570519.SAMN04488116_2704"/>
<evidence type="ECO:0000313" key="1">
    <source>
        <dbReference type="EMBL" id="SHG85551.1"/>
    </source>
</evidence>
<gene>
    <name evidence="1" type="ORF">SAMN04488116_2704</name>
</gene>
<name>A0A1M5N7U2_9FLAO</name>